<dbReference type="SUPFAM" id="SSF158622">
    <property type="entry name" value="YheA/YmcA-like"/>
    <property type="match status" value="1"/>
</dbReference>
<dbReference type="InterPro" id="IPR010368">
    <property type="entry name" value="Com_YlbF"/>
</dbReference>
<dbReference type="Proteomes" id="UP001179280">
    <property type="component" value="Unassembled WGS sequence"/>
</dbReference>
<reference evidence="1" key="1">
    <citation type="submission" date="2021-01" db="EMBL/GenBank/DDBJ databases">
        <title>Genomic Encyclopedia of Type Strains, Phase IV (KMG-IV): sequencing the most valuable type-strain genomes for metagenomic binning, comparative biology and taxonomic classification.</title>
        <authorList>
            <person name="Goeker M."/>
        </authorList>
    </citation>
    <scope>NUCLEOTIDE SEQUENCE</scope>
    <source>
        <strain evidence="1">DSM 21943</strain>
    </source>
</reference>
<proteinExistence type="predicted"/>
<protein>
    <submittedName>
        <fullName evidence="1">Cell fate (Sporulation/competence/biofilm development) regulator YlbF (YheA/YmcA/DUF963 family)</fullName>
    </submittedName>
</protein>
<dbReference type="InterPro" id="IPR052767">
    <property type="entry name" value="Bact_com_dev_regulator"/>
</dbReference>
<organism evidence="1 2">
    <name type="scientific">Shouchella xiaoxiensis</name>
    <dbReference type="NCBI Taxonomy" id="766895"/>
    <lineage>
        <taxon>Bacteria</taxon>
        <taxon>Bacillati</taxon>
        <taxon>Bacillota</taxon>
        <taxon>Bacilli</taxon>
        <taxon>Bacillales</taxon>
        <taxon>Bacillaceae</taxon>
        <taxon>Shouchella</taxon>
    </lineage>
</organism>
<sequence length="146" mass="16225">MIATIDTMDLLDGSDELAEMVIQSDIFQNYRAARDQLNQNKESQAKIDTFKNIKLLHEEVQRFGKYHPDYRSISSEIRVAKRELDMDEFVVAFKSAETELETLLNELSSTIAHMVSTSIKVPTGNPFFDSMSCSGGCGSGKGCSCG</sequence>
<dbReference type="PANTHER" id="PTHR38448">
    <property type="entry name" value="REGULATORY PROTEIN YLBF-RELATED"/>
    <property type="match status" value="1"/>
</dbReference>
<dbReference type="PANTHER" id="PTHR38448:SF2">
    <property type="entry name" value="REGULATORY PROTEIN YLBF"/>
    <property type="match status" value="1"/>
</dbReference>
<dbReference type="Pfam" id="PF06133">
    <property type="entry name" value="Com_YlbF"/>
    <property type="match status" value="1"/>
</dbReference>
<dbReference type="EMBL" id="JAFBCV010000002">
    <property type="protein sequence ID" value="MBM7837532.1"/>
    <property type="molecule type" value="Genomic_DNA"/>
</dbReference>
<keyword evidence="2" id="KW-1185">Reference proteome</keyword>
<dbReference type="InterPro" id="IPR023378">
    <property type="entry name" value="YheA/YmcA-like_dom_sf"/>
</dbReference>
<name>A0ABS2SPS8_9BACI</name>
<dbReference type="Gene3D" id="1.20.1500.10">
    <property type="entry name" value="YheA/YmcA-like"/>
    <property type="match status" value="1"/>
</dbReference>
<comment type="caution">
    <text evidence="1">The sequence shown here is derived from an EMBL/GenBank/DDBJ whole genome shotgun (WGS) entry which is preliminary data.</text>
</comment>
<dbReference type="RefSeq" id="WP_035421078.1">
    <property type="nucleotide sequence ID" value="NZ_JAFBCV010000002.1"/>
</dbReference>
<accession>A0ABS2SPS8</accession>
<evidence type="ECO:0000313" key="1">
    <source>
        <dbReference type="EMBL" id="MBM7837532.1"/>
    </source>
</evidence>
<gene>
    <name evidence="1" type="ORF">JOC54_000763</name>
</gene>
<evidence type="ECO:0000313" key="2">
    <source>
        <dbReference type="Proteomes" id="UP001179280"/>
    </source>
</evidence>